<organism evidence="6 7">
    <name type="scientific">Stentor coeruleus</name>
    <dbReference type="NCBI Taxonomy" id="5963"/>
    <lineage>
        <taxon>Eukaryota</taxon>
        <taxon>Sar</taxon>
        <taxon>Alveolata</taxon>
        <taxon>Ciliophora</taxon>
        <taxon>Postciliodesmatophora</taxon>
        <taxon>Heterotrichea</taxon>
        <taxon>Heterotrichida</taxon>
        <taxon>Stentoridae</taxon>
        <taxon>Stentor</taxon>
    </lineage>
</organism>
<evidence type="ECO:0000313" key="7">
    <source>
        <dbReference type="Proteomes" id="UP000187209"/>
    </source>
</evidence>
<dbReference type="InterPro" id="IPR001680">
    <property type="entry name" value="WD40_rpt"/>
</dbReference>
<keyword evidence="1 3" id="KW-0853">WD repeat</keyword>
<dbReference type="PANTHER" id="PTHR44324:SF4">
    <property type="entry name" value="WD40 REPEAT DOMAIN 95"/>
    <property type="match status" value="1"/>
</dbReference>
<protein>
    <recommendedName>
        <fullName evidence="5">EF-hand domain-containing protein</fullName>
    </recommendedName>
</protein>
<dbReference type="GO" id="GO:0005509">
    <property type="term" value="F:calcium ion binding"/>
    <property type="evidence" value="ECO:0007669"/>
    <property type="project" value="InterPro"/>
</dbReference>
<comment type="caution">
    <text evidence="6">The sequence shown here is derived from an EMBL/GenBank/DDBJ whole genome shotgun (WGS) entry which is preliminary data.</text>
</comment>
<dbReference type="Gene3D" id="2.130.10.10">
    <property type="entry name" value="YVTN repeat-like/Quinoprotein amine dehydrogenase"/>
    <property type="match status" value="4"/>
</dbReference>
<evidence type="ECO:0000256" key="2">
    <source>
        <dbReference type="ARBA" id="ARBA00022737"/>
    </source>
</evidence>
<dbReference type="PROSITE" id="PS50082">
    <property type="entry name" value="WD_REPEATS_2"/>
    <property type="match status" value="3"/>
</dbReference>
<dbReference type="InterPro" id="IPR002048">
    <property type="entry name" value="EF_hand_dom"/>
</dbReference>
<keyword evidence="7" id="KW-1185">Reference proteome</keyword>
<dbReference type="Proteomes" id="UP000187209">
    <property type="component" value="Unassembled WGS sequence"/>
</dbReference>
<dbReference type="InterPro" id="IPR015943">
    <property type="entry name" value="WD40/YVTN_repeat-like_dom_sf"/>
</dbReference>
<feature type="compositionally biased region" description="Acidic residues" evidence="4">
    <location>
        <begin position="22"/>
        <end position="33"/>
    </location>
</feature>
<feature type="region of interest" description="Disordered" evidence="4">
    <location>
        <begin position="879"/>
        <end position="938"/>
    </location>
</feature>
<dbReference type="PROSITE" id="PS50222">
    <property type="entry name" value="EF_HAND_2"/>
    <property type="match status" value="1"/>
</dbReference>
<feature type="region of interest" description="Disordered" evidence="4">
    <location>
        <begin position="1"/>
        <end position="36"/>
    </location>
</feature>
<sequence>MEEENPNIKGQKEESSYHLSDDDIGDEDGEAAENSDNKLLGGDKMISINLLDYRKLSKIKKDFKLKEEGLLKDQFINIMLHHLPEIKDKVGLVNSLNELFAEIDVNDDKHLEWDEFSNYIIEIGLVRKEQGFVDVIKNYKQSEWRDTIKHDNDIEYLNYFPHTKTLIVMERDNKRFKIYNMKNGKFEKEVKGHTGAVISAYHIHERNLLATSSNDLSIIMWDDSSYTMMQKINSPIIPIVLMYYENILYAGGPEGMIYYWNLQDNSSRIPQSNLLPKPKDFNHGNKAVTAMIMISKLNILATSDLDGQILLWNFPLHTPNRKMTKLSKGIYALDWSDSVGCLFSAGLDRAAYVWNPYVNKHIYKLSGHIHSLVGIKCVPDTHQLITADISGMFKVWDIRTFTCIQSFNVPIAELNAFAVTFPEKKIIAGAKRLHMYTYEEPKDQNKADEGIPLMVLYNSLYNTFITAHPSCVKIWNCSNGKLVRVFRNLTQDDITTIQLDNKKRKLFLGDSKGRVLTFKVKNGSKIKKFKKHGGEVTSLIFWSDSKYLISSSWDHKVHVHDDSQGGEKGSIRFDQIKHRGIVNSIDMKEEGKQLASCSDDGTILITNLRTLRQETEFIGHEGEVKALKFLNPHNCLVATDLMGFFYFWGVSPSNMKNTLLLKIPNKVTKDTGGTDTCPVRALDWDNLTSTLYCGDDLGNIHAWNISILLQKLNKFGKKTDESDSDGKQGFSKYLITLLAPNSDFAPKKIVADDMKKIIEWKAHEEGIIHITLLEGLNYIASTSFDYRVHIWDLKGNRMGTLIVGDDPNWNVKIDTQPRLDALRKEAMCLFEESKLKSYEKIIDELSFMAGPGSDSDDSDEEVDKTKSIFAKLDMSFPVKDKSPLPRAQPRSAKETINKAVNNSSNKALNNSRIETQSSRIVPPRRSLSNLGKRIISRK</sequence>
<dbReference type="EMBL" id="MPUH01000273">
    <property type="protein sequence ID" value="OMJ84317.1"/>
    <property type="molecule type" value="Genomic_DNA"/>
</dbReference>
<dbReference type="SMART" id="SM00320">
    <property type="entry name" value="WD40"/>
    <property type="match status" value="10"/>
</dbReference>
<dbReference type="OrthoDB" id="292132at2759"/>
<dbReference type="AlphaFoldDB" id="A0A1R2C5Q2"/>
<dbReference type="PROSITE" id="PS00678">
    <property type="entry name" value="WD_REPEATS_1"/>
    <property type="match status" value="1"/>
</dbReference>
<dbReference type="PROSITE" id="PS00018">
    <property type="entry name" value="EF_HAND_1"/>
    <property type="match status" value="1"/>
</dbReference>
<feature type="repeat" description="WD" evidence="3">
    <location>
        <begin position="365"/>
        <end position="406"/>
    </location>
</feature>
<feature type="compositionally biased region" description="Basic and acidic residues" evidence="4">
    <location>
        <begin position="10"/>
        <end position="21"/>
    </location>
</feature>
<reference evidence="6 7" key="1">
    <citation type="submission" date="2016-11" db="EMBL/GenBank/DDBJ databases">
        <title>The macronuclear genome of Stentor coeruleus: a giant cell with tiny introns.</title>
        <authorList>
            <person name="Slabodnick M."/>
            <person name="Ruby J.G."/>
            <person name="Reiff S.B."/>
            <person name="Swart E.C."/>
            <person name="Gosai S."/>
            <person name="Prabakaran S."/>
            <person name="Witkowska E."/>
            <person name="Larue G.E."/>
            <person name="Fisher S."/>
            <person name="Freeman R.M."/>
            <person name="Gunawardena J."/>
            <person name="Chu W."/>
            <person name="Stover N.A."/>
            <person name="Gregory B.D."/>
            <person name="Nowacki M."/>
            <person name="Derisi J."/>
            <person name="Roy S.W."/>
            <person name="Marshall W.F."/>
            <person name="Sood P."/>
        </authorList>
    </citation>
    <scope>NUCLEOTIDE SEQUENCE [LARGE SCALE GENOMIC DNA]</scope>
    <source>
        <strain evidence="6">WM001</strain>
    </source>
</reference>
<dbReference type="PANTHER" id="PTHR44324">
    <property type="entry name" value="WD40 REPEAT DOMAIN 95"/>
    <property type="match status" value="1"/>
</dbReference>
<feature type="compositionally biased region" description="Polar residues" evidence="4">
    <location>
        <begin position="898"/>
        <end position="919"/>
    </location>
</feature>
<dbReference type="InterPro" id="IPR036322">
    <property type="entry name" value="WD40_repeat_dom_sf"/>
</dbReference>
<gene>
    <name evidence="6" type="ORF">SteCoe_14603</name>
</gene>
<dbReference type="InterPro" id="IPR018247">
    <property type="entry name" value="EF_Hand_1_Ca_BS"/>
</dbReference>
<dbReference type="InterPro" id="IPR051242">
    <property type="entry name" value="WD-EF-hand_domain"/>
</dbReference>
<dbReference type="InterPro" id="IPR011047">
    <property type="entry name" value="Quinoprotein_ADH-like_sf"/>
</dbReference>
<dbReference type="SUPFAM" id="SSF50998">
    <property type="entry name" value="Quinoprotein alcohol dehydrogenase-like"/>
    <property type="match status" value="1"/>
</dbReference>
<evidence type="ECO:0000259" key="5">
    <source>
        <dbReference type="PROSITE" id="PS50222"/>
    </source>
</evidence>
<dbReference type="Pfam" id="PF00400">
    <property type="entry name" value="WD40"/>
    <property type="match status" value="3"/>
</dbReference>
<keyword evidence="2" id="KW-0677">Repeat</keyword>
<evidence type="ECO:0000313" key="6">
    <source>
        <dbReference type="EMBL" id="OMJ84317.1"/>
    </source>
</evidence>
<proteinExistence type="predicted"/>
<evidence type="ECO:0000256" key="3">
    <source>
        <dbReference type="PROSITE-ProRule" id="PRU00221"/>
    </source>
</evidence>
<evidence type="ECO:0000256" key="1">
    <source>
        <dbReference type="ARBA" id="ARBA00022574"/>
    </source>
</evidence>
<name>A0A1R2C5Q2_9CILI</name>
<feature type="domain" description="EF-hand" evidence="5">
    <location>
        <begin position="91"/>
        <end position="126"/>
    </location>
</feature>
<dbReference type="InterPro" id="IPR019775">
    <property type="entry name" value="WD40_repeat_CS"/>
</dbReference>
<accession>A0A1R2C5Q2</accession>
<feature type="repeat" description="WD" evidence="3">
    <location>
        <begin position="760"/>
        <end position="794"/>
    </location>
</feature>
<dbReference type="SUPFAM" id="SSF50978">
    <property type="entry name" value="WD40 repeat-like"/>
    <property type="match status" value="2"/>
</dbReference>
<feature type="repeat" description="WD" evidence="3">
    <location>
        <begin position="190"/>
        <end position="231"/>
    </location>
</feature>
<evidence type="ECO:0000256" key="4">
    <source>
        <dbReference type="SAM" id="MobiDB-lite"/>
    </source>
</evidence>